<dbReference type="EnsemblMetazoa" id="XM_050660044.1">
    <property type="protein sequence ID" value="XP_050516001.1"/>
    <property type="gene ID" value="LOC126890889"/>
</dbReference>
<feature type="transmembrane region" description="Helical" evidence="2">
    <location>
        <begin position="12"/>
        <end position="36"/>
    </location>
</feature>
<keyword evidence="2" id="KW-0812">Transmembrane</keyword>
<feature type="transmembrane region" description="Helical" evidence="2">
    <location>
        <begin position="212"/>
        <end position="234"/>
    </location>
</feature>
<dbReference type="GeneID" id="126890889"/>
<feature type="region of interest" description="Disordered" evidence="1">
    <location>
        <begin position="294"/>
        <end position="328"/>
    </location>
</feature>
<feature type="region of interest" description="Disordered" evidence="1">
    <location>
        <begin position="390"/>
        <end position="413"/>
    </location>
</feature>
<reference evidence="3" key="1">
    <citation type="submission" date="2025-05" db="UniProtKB">
        <authorList>
            <consortium name="EnsemblMetazoa"/>
        </authorList>
    </citation>
    <scope>IDENTIFICATION</scope>
</reference>
<keyword evidence="4" id="KW-1185">Reference proteome</keyword>
<dbReference type="RefSeq" id="XP_050516001.1">
    <property type="nucleotide sequence ID" value="XM_050660044.1"/>
</dbReference>
<evidence type="ECO:0000256" key="2">
    <source>
        <dbReference type="SAM" id="Phobius"/>
    </source>
</evidence>
<dbReference type="Proteomes" id="UP001652700">
    <property type="component" value="Unplaced"/>
</dbReference>
<evidence type="ECO:0000313" key="4">
    <source>
        <dbReference type="Proteomes" id="UP001652700"/>
    </source>
</evidence>
<proteinExistence type="predicted"/>
<feature type="transmembrane region" description="Helical" evidence="2">
    <location>
        <begin position="158"/>
        <end position="178"/>
    </location>
</feature>
<feature type="compositionally biased region" description="Low complexity" evidence="1">
    <location>
        <begin position="294"/>
        <end position="307"/>
    </location>
</feature>
<feature type="compositionally biased region" description="Polar residues" evidence="1">
    <location>
        <begin position="404"/>
        <end position="413"/>
    </location>
</feature>
<name>A0ABM5L0P0_DIAVI</name>
<organism evidence="3 4">
    <name type="scientific">Diabrotica virgifera virgifera</name>
    <name type="common">western corn rootworm</name>
    <dbReference type="NCBI Taxonomy" id="50390"/>
    <lineage>
        <taxon>Eukaryota</taxon>
        <taxon>Metazoa</taxon>
        <taxon>Ecdysozoa</taxon>
        <taxon>Arthropoda</taxon>
        <taxon>Hexapoda</taxon>
        <taxon>Insecta</taxon>
        <taxon>Pterygota</taxon>
        <taxon>Neoptera</taxon>
        <taxon>Endopterygota</taxon>
        <taxon>Coleoptera</taxon>
        <taxon>Polyphaga</taxon>
        <taxon>Cucujiformia</taxon>
        <taxon>Chrysomeloidea</taxon>
        <taxon>Chrysomelidae</taxon>
        <taxon>Galerucinae</taxon>
        <taxon>Diabroticina</taxon>
        <taxon>Diabroticites</taxon>
        <taxon>Diabrotica</taxon>
    </lineage>
</organism>
<evidence type="ECO:0008006" key="5">
    <source>
        <dbReference type="Google" id="ProtNLM"/>
    </source>
</evidence>
<sequence>MCFQHSSDFVKGIIVALWTLIQTCFHVMFVLCGYYSCRFKPNQPLLVIFYITYFYNYDKCGHVYLDEDTSINHFHNDSRLIDLDTDPKPDEDDLYRILYTVLEKGNFPAQSSTFLRTQFYLVLYIFIDGFWMISTFILFAGICFNVKKALSLFFYGPWLVICGFHVVLDIIAAVHYGLDMLQIKNYTSWLKFIGIENYRDFSKFNKYDSADYVPHISSIVMVMFFSRFLLCWLLNIMNFFTITTNCALAYKDTSNIRRSKETGNTYHRSAAHNSTESRIRQWQLFYGNEENTSIVSSSSAKSDNDNNPGENIRMSARHRKPSVDSPQPVACVSATRYSIDSMSSNQSSPKVTSSYLKFPDVIEGMENNERKGSVDSVNHSVPWSYTRYNEKPPRFFGNPGEAVNVNSNKVKPK</sequence>
<evidence type="ECO:0000256" key="1">
    <source>
        <dbReference type="SAM" id="MobiDB-lite"/>
    </source>
</evidence>
<keyword evidence="2" id="KW-1133">Transmembrane helix</keyword>
<evidence type="ECO:0000313" key="3">
    <source>
        <dbReference type="EnsemblMetazoa" id="XP_050516001.1"/>
    </source>
</evidence>
<keyword evidence="2" id="KW-0472">Membrane</keyword>
<feature type="transmembrane region" description="Helical" evidence="2">
    <location>
        <begin position="121"/>
        <end position="146"/>
    </location>
</feature>
<accession>A0ABM5L0P0</accession>
<protein>
    <recommendedName>
        <fullName evidence="5">Piezo-type mechanosensitive ion channel component-like</fullName>
    </recommendedName>
</protein>